<evidence type="ECO:0000313" key="2">
    <source>
        <dbReference type="Proteomes" id="UP000043764"/>
    </source>
</evidence>
<dbReference type="PANTHER" id="PTHR35519:SF2">
    <property type="entry name" value="PH DOMAIN PROTEIN"/>
    <property type="match status" value="1"/>
</dbReference>
<dbReference type="AlphaFoldDB" id="A0A0H5D3S1"/>
<dbReference type="Pfam" id="PF13430">
    <property type="entry name" value="DUF4112"/>
    <property type="match status" value="1"/>
</dbReference>
<dbReference type="InterPro" id="IPR025187">
    <property type="entry name" value="DUF4112"/>
</dbReference>
<evidence type="ECO:0008006" key="3">
    <source>
        <dbReference type="Google" id="ProtNLM"/>
    </source>
</evidence>
<dbReference type="PANTHER" id="PTHR35519">
    <property type="entry name" value="MEMBRANE PROTEINS"/>
    <property type="match status" value="1"/>
</dbReference>
<dbReference type="Proteomes" id="UP000043764">
    <property type="component" value="Unassembled WGS sequence"/>
</dbReference>
<accession>A0A0H5D3S1</accession>
<name>A0A0H5D3S1_9RHOB</name>
<gene>
    <name evidence="1" type="ORF">NIT7321_02244</name>
</gene>
<dbReference type="RefSeq" id="WP_050673522.1">
    <property type="nucleotide sequence ID" value="NZ_CVRL01000028.1"/>
</dbReference>
<dbReference type="STRING" id="481446.NIT7645_03252"/>
<proteinExistence type="predicted"/>
<dbReference type="EMBL" id="CVRL01000028">
    <property type="protein sequence ID" value="CRL11388.1"/>
    <property type="molecule type" value="Genomic_DNA"/>
</dbReference>
<sequence length="176" mass="19288">MPEGLSDHEPRLQELERLAHRMDKAFHLPIINVRVGWDSILGLVPGVGDALALAPASYILFSGYRMGASAPTLARMAANVGIDAVIGSVPLVGDLFDVGWKANLRNVALLRRHLEKKAMAGEPLAKRLARRGFDHINAPGPDALNVAGKARHRWADTSWPRKRRTARSLRLRPVSS</sequence>
<evidence type="ECO:0000313" key="1">
    <source>
        <dbReference type="EMBL" id="CRL11388.1"/>
    </source>
</evidence>
<protein>
    <recommendedName>
        <fullName evidence="3">DUF4112 domain-containing protein</fullName>
    </recommendedName>
</protein>
<organism evidence="1 2">
    <name type="scientific">Phaeobacter italicus</name>
    <dbReference type="NCBI Taxonomy" id="481446"/>
    <lineage>
        <taxon>Bacteria</taxon>
        <taxon>Pseudomonadati</taxon>
        <taxon>Pseudomonadota</taxon>
        <taxon>Alphaproteobacteria</taxon>
        <taxon>Rhodobacterales</taxon>
        <taxon>Roseobacteraceae</taxon>
        <taxon>Phaeobacter</taxon>
    </lineage>
</organism>
<reference evidence="2" key="1">
    <citation type="submission" date="2015-05" db="EMBL/GenBank/DDBJ databases">
        <authorList>
            <person name="Rodrigo-Torres Lidia"/>
            <person name="Arahal R.David."/>
        </authorList>
    </citation>
    <scope>NUCLEOTIDE SEQUENCE [LARGE SCALE GENOMIC DNA]</scope>
    <source>
        <strain evidence="2">CECT 7321</strain>
    </source>
</reference>
<keyword evidence="2" id="KW-1185">Reference proteome</keyword>